<dbReference type="OrthoDB" id="8589936at2"/>
<dbReference type="RefSeq" id="WP_070993667.1">
    <property type="nucleotide sequence ID" value="NZ_CBCSHD010000019.1"/>
</dbReference>
<organism evidence="15 16">
    <name type="scientific">Pseudoalteromonas byunsanensis</name>
    <dbReference type="NCBI Taxonomy" id="327939"/>
    <lineage>
        <taxon>Bacteria</taxon>
        <taxon>Pseudomonadati</taxon>
        <taxon>Pseudomonadota</taxon>
        <taxon>Gammaproteobacteria</taxon>
        <taxon>Alteromonadales</taxon>
        <taxon>Pseudoalteromonadaceae</taxon>
        <taxon>Pseudoalteromonas</taxon>
    </lineage>
</organism>
<keyword evidence="5" id="KW-0349">Heme</keyword>
<evidence type="ECO:0000256" key="7">
    <source>
        <dbReference type="ARBA" id="ARBA00022723"/>
    </source>
</evidence>
<keyword evidence="9 13" id="KW-1133">Transmembrane helix</keyword>
<evidence type="ECO:0000256" key="9">
    <source>
        <dbReference type="ARBA" id="ARBA00022989"/>
    </source>
</evidence>
<dbReference type="InterPro" id="IPR016174">
    <property type="entry name" value="Di-haem_cyt_TM"/>
</dbReference>
<evidence type="ECO:0000256" key="1">
    <source>
        <dbReference type="ARBA" id="ARBA00001970"/>
    </source>
</evidence>
<dbReference type="PANTHER" id="PTHR30529">
    <property type="entry name" value="CYTOCHROME B561"/>
    <property type="match status" value="1"/>
</dbReference>
<keyword evidence="8" id="KW-0249">Electron transport</keyword>
<dbReference type="SUPFAM" id="SSF81342">
    <property type="entry name" value="Transmembrane di-heme cytochromes"/>
    <property type="match status" value="1"/>
</dbReference>
<dbReference type="Proteomes" id="UP000180253">
    <property type="component" value="Unassembled WGS sequence"/>
</dbReference>
<comment type="subcellular location">
    <subcellularLocation>
        <location evidence="2">Cell membrane</location>
        <topology evidence="2">Multi-pass membrane protein</topology>
    </subcellularLocation>
</comment>
<name>A0A1S1N4G0_9GAMM</name>
<keyword evidence="4" id="KW-1003">Cell membrane</keyword>
<evidence type="ECO:0000256" key="12">
    <source>
        <dbReference type="ARBA" id="ARBA00037975"/>
    </source>
</evidence>
<feature type="transmembrane region" description="Helical" evidence="13">
    <location>
        <begin position="141"/>
        <end position="160"/>
    </location>
</feature>
<evidence type="ECO:0000256" key="3">
    <source>
        <dbReference type="ARBA" id="ARBA00022448"/>
    </source>
</evidence>
<evidence type="ECO:0000256" key="4">
    <source>
        <dbReference type="ARBA" id="ARBA00022475"/>
    </source>
</evidence>
<dbReference type="AlphaFoldDB" id="A0A1S1N4G0"/>
<dbReference type="InterPro" id="IPR011577">
    <property type="entry name" value="Cyt_b561_bac/Ni-Hgenase"/>
</dbReference>
<keyword evidence="7" id="KW-0479">Metal-binding</keyword>
<dbReference type="PANTHER" id="PTHR30529:SF1">
    <property type="entry name" value="CYTOCHROME B561 HOMOLOG 2"/>
    <property type="match status" value="1"/>
</dbReference>
<evidence type="ECO:0000256" key="11">
    <source>
        <dbReference type="ARBA" id="ARBA00023136"/>
    </source>
</evidence>
<comment type="similarity">
    <text evidence="12">Belongs to the cytochrome b561 family.</text>
</comment>
<evidence type="ECO:0000256" key="8">
    <source>
        <dbReference type="ARBA" id="ARBA00022982"/>
    </source>
</evidence>
<dbReference type="Gene3D" id="1.20.950.20">
    <property type="entry name" value="Transmembrane di-heme cytochromes, Chain C"/>
    <property type="match status" value="1"/>
</dbReference>
<evidence type="ECO:0000313" key="15">
    <source>
        <dbReference type="EMBL" id="OHU93511.1"/>
    </source>
</evidence>
<protein>
    <recommendedName>
        <fullName evidence="14">Cytochrome b561 bacterial/Ni-hydrogenase domain-containing protein</fullName>
    </recommendedName>
</protein>
<keyword evidence="16" id="KW-1185">Reference proteome</keyword>
<proteinExistence type="inferred from homology"/>
<sequence>METSVTKFDTLAKVLHWLSAIVILWATFSGLFLVAVGGKSEWKLLISEFNVSLTTVFIPIFCVRIIHAARTARPCYQGELSAAQILCVRYVHITMYLLVMLLFISGLLMMRSEFQVFRLITIPPLIEQTQVSQFFSWVHQYVSYLLTALIILHVFAVIIHQRAGKKILQRMLW</sequence>
<gene>
    <name evidence="15" type="ORF">BIW53_19355</name>
</gene>
<accession>A0A1S1N4G0</accession>
<dbReference type="EMBL" id="MNAN01000037">
    <property type="protein sequence ID" value="OHU93511.1"/>
    <property type="molecule type" value="Genomic_DNA"/>
</dbReference>
<keyword evidence="10" id="KW-0408">Iron</keyword>
<keyword evidence="11 13" id="KW-0472">Membrane</keyword>
<dbReference type="STRING" id="327939.BIW53_19355"/>
<dbReference type="InterPro" id="IPR052168">
    <property type="entry name" value="Cytochrome_b561_oxidase"/>
</dbReference>
<dbReference type="GO" id="GO:0022904">
    <property type="term" value="P:respiratory electron transport chain"/>
    <property type="evidence" value="ECO:0007669"/>
    <property type="project" value="InterPro"/>
</dbReference>
<evidence type="ECO:0000256" key="5">
    <source>
        <dbReference type="ARBA" id="ARBA00022617"/>
    </source>
</evidence>
<feature type="transmembrane region" description="Helical" evidence="13">
    <location>
        <begin position="49"/>
        <end position="69"/>
    </location>
</feature>
<evidence type="ECO:0000256" key="13">
    <source>
        <dbReference type="SAM" id="Phobius"/>
    </source>
</evidence>
<dbReference type="Pfam" id="PF01292">
    <property type="entry name" value="Ni_hydr_CYTB"/>
    <property type="match status" value="1"/>
</dbReference>
<feature type="transmembrane region" description="Helical" evidence="13">
    <location>
        <begin position="90"/>
        <end position="110"/>
    </location>
</feature>
<dbReference type="GO" id="GO:0046872">
    <property type="term" value="F:metal ion binding"/>
    <property type="evidence" value="ECO:0007669"/>
    <property type="project" value="UniProtKB-KW"/>
</dbReference>
<keyword evidence="6 13" id="KW-0812">Transmembrane</keyword>
<evidence type="ECO:0000259" key="14">
    <source>
        <dbReference type="Pfam" id="PF01292"/>
    </source>
</evidence>
<dbReference type="GO" id="GO:0009055">
    <property type="term" value="F:electron transfer activity"/>
    <property type="evidence" value="ECO:0007669"/>
    <property type="project" value="InterPro"/>
</dbReference>
<reference evidence="15 16" key="1">
    <citation type="submission" date="2016-10" db="EMBL/GenBank/DDBJ databases">
        <title>Pseudoalteromonas amylolytica sp. nov., isolated from the surface seawater.</title>
        <authorList>
            <person name="Wu Y.-H."/>
            <person name="Cheng H."/>
            <person name="Jin X.-B."/>
            <person name="Wang C.-S."/>
            <person name="Xu X.-W."/>
        </authorList>
    </citation>
    <scope>NUCLEOTIDE SEQUENCE [LARGE SCALE GENOMIC DNA]</scope>
    <source>
        <strain evidence="15 16">JCM 12483</strain>
    </source>
</reference>
<dbReference type="GO" id="GO:0020037">
    <property type="term" value="F:heme binding"/>
    <property type="evidence" value="ECO:0007669"/>
    <property type="project" value="TreeGrafter"/>
</dbReference>
<keyword evidence="3" id="KW-0813">Transport</keyword>
<dbReference type="GO" id="GO:0005886">
    <property type="term" value="C:plasma membrane"/>
    <property type="evidence" value="ECO:0007669"/>
    <property type="project" value="UniProtKB-SubCell"/>
</dbReference>
<feature type="domain" description="Cytochrome b561 bacterial/Ni-hydrogenase" evidence="14">
    <location>
        <begin position="8"/>
        <end position="172"/>
    </location>
</feature>
<evidence type="ECO:0000256" key="10">
    <source>
        <dbReference type="ARBA" id="ARBA00023004"/>
    </source>
</evidence>
<comment type="cofactor">
    <cofactor evidence="1">
        <name>heme b</name>
        <dbReference type="ChEBI" id="CHEBI:60344"/>
    </cofactor>
</comment>
<evidence type="ECO:0000256" key="6">
    <source>
        <dbReference type="ARBA" id="ARBA00022692"/>
    </source>
</evidence>
<feature type="transmembrane region" description="Helical" evidence="13">
    <location>
        <begin position="14"/>
        <end position="37"/>
    </location>
</feature>
<comment type="caution">
    <text evidence="15">The sequence shown here is derived from an EMBL/GenBank/DDBJ whole genome shotgun (WGS) entry which is preliminary data.</text>
</comment>
<evidence type="ECO:0000256" key="2">
    <source>
        <dbReference type="ARBA" id="ARBA00004651"/>
    </source>
</evidence>
<evidence type="ECO:0000313" key="16">
    <source>
        <dbReference type="Proteomes" id="UP000180253"/>
    </source>
</evidence>